<reference evidence="1 2" key="1">
    <citation type="submission" date="2014-11" db="EMBL/GenBank/DDBJ databases">
        <title>Symbiosis island explosion on the genome of extra-slow-growing strains of soybean bradyrhizobia with massive insertion sequences.</title>
        <authorList>
            <person name="Iida T."/>
            <person name="Minamisawa K."/>
        </authorList>
    </citation>
    <scope>NUCLEOTIDE SEQUENCE [LARGE SCALE GENOMIC DNA]</scope>
    <source>
        <strain evidence="1 2">NK6</strain>
    </source>
</reference>
<name>A0A0E4FQY1_9BRAD</name>
<organism evidence="1 2">
    <name type="scientific">Bradyrhizobium diazoefficiens</name>
    <dbReference type="NCBI Taxonomy" id="1355477"/>
    <lineage>
        <taxon>Bacteria</taxon>
        <taxon>Pseudomonadati</taxon>
        <taxon>Pseudomonadota</taxon>
        <taxon>Alphaproteobacteria</taxon>
        <taxon>Hyphomicrobiales</taxon>
        <taxon>Nitrobacteraceae</taxon>
        <taxon>Bradyrhizobium</taxon>
    </lineage>
</organism>
<protein>
    <submittedName>
        <fullName evidence="1">Uncharacterized protein</fullName>
    </submittedName>
</protein>
<dbReference type="RefSeq" id="WP_249163360.1">
    <property type="nucleotide sequence ID" value="NZ_JAFCKD010000136.1"/>
</dbReference>
<evidence type="ECO:0000313" key="1">
    <source>
        <dbReference type="EMBL" id="BAR54018.1"/>
    </source>
</evidence>
<accession>A0A0E4FQY1</accession>
<evidence type="ECO:0000313" key="2">
    <source>
        <dbReference type="Proteomes" id="UP000063308"/>
    </source>
</evidence>
<dbReference type="Proteomes" id="UP000063308">
    <property type="component" value="Chromosome"/>
</dbReference>
<dbReference type="EMBL" id="AP014685">
    <property type="protein sequence ID" value="BAR54018.1"/>
    <property type="molecule type" value="Genomic_DNA"/>
</dbReference>
<dbReference type="AlphaFoldDB" id="A0A0E4FQY1"/>
<proteinExistence type="predicted"/>
<sequence length="156" mass="17466">MYDTKEAEGLTALFVWIKTTTAIPVRHPALRDALVQASLDPRVRSIDYVASARVALAQVTIDAVVVNYEDGPYFLDVVPARRMRDLEDEGLMLIALSGLQLKPLVLTAEDIRREPRRANANLVWSYCDVTIPIGLRIRIMQILLDEGPMPLGQLLK</sequence>
<gene>
    <name evidence="1" type="ORF">NK6_833</name>
</gene>